<feature type="compositionally biased region" description="Basic and acidic residues" evidence="6">
    <location>
        <begin position="988"/>
        <end position="999"/>
    </location>
</feature>
<evidence type="ECO:0000256" key="3">
    <source>
        <dbReference type="ARBA" id="ARBA00007960"/>
    </source>
</evidence>
<feature type="compositionally biased region" description="Basic residues" evidence="6">
    <location>
        <begin position="906"/>
        <end position="915"/>
    </location>
</feature>
<proteinExistence type="inferred from homology"/>
<feature type="compositionally biased region" description="Polar residues" evidence="6">
    <location>
        <begin position="837"/>
        <end position="849"/>
    </location>
</feature>
<feature type="domain" description="Synaptonemal complex protein 2 Spt16M-like" evidence="8">
    <location>
        <begin position="278"/>
        <end position="389"/>
    </location>
</feature>
<reference evidence="10" key="1">
    <citation type="submission" date="2025-08" db="UniProtKB">
        <authorList>
            <consortium name="RefSeq"/>
        </authorList>
    </citation>
    <scope>IDENTIFICATION</scope>
    <source>
        <tissue evidence="10">Blood</tissue>
    </source>
</reference>
<dbReference type="Proteomes" id="UP001652622">
    <property type="component" value="Unplaced"/>
</dbReference>
<name>A0ABM3ZB36_PANGU</name>
<evidence type="ECO:0000256" key="6">
    <source>
        <dbReference type="SAM" id="MobiDB-lite"/>
    </source>
</evidence>
<dbReference type="InterPro" id="IPR041322">
    <property type="entry name" value="SYCP2_ARLD"/>
</dbReference>
<organism evidence="9 10">
    <name type="scientific">Pantherophis guttatus</name>
    <name type="common">Corn snake</name>
    <name type="synonym">Elaphe guttata</name>
    <dbReference type="NCBI Taxonomy" id="94885"/>
    <lineage>
        <taxon>Eukaryota</taxon>
        <taxon>Metazoa</taxon>
        <taxon>Chordata</taxon>
        <taxon>Craniata</taxon>
        <taxon>Vertebrata</taxon>
        <taxon>Euteleostomi</taxon>
        <taxon>Lepidosauria</taxon>
        <taxon>Squamata</taxon>
        <taxon>Bifurcata</taxon>
        <taxon>Unidentata</taxon>
        <taxon>Episquamata</taxon>
        <taxon>Toxicofera</taxon>
        <taxon>Serpentes</taxon>
        <taxon>Colubroidea</taxon>
        <taxon>Colubridae</taxon>
        <taxon>Colubrinae</taxon>
        <taxon>Pantherophis</taxon>
    </lineage>
</organism>
<comment type="subcellular location">
    <subcellularLocation>
        <location evidence="2">Chromosome</location>
    </subcellularLocation>
    <subcellularLocation>
        <location evidence="1">Nucleus</location>
    </subcellularLocation>
</comment>
<feature type="region of interest" description="Disordered" evidence="6">
    <location>
        <begin position="818"/>
        <end position="849"/>
    </location>
</feature>
<dbReference type="InterPro" id="IPR024835">
    <property type="entry name" value="SYCP2-like"/>
</dbReference>
<sequence length="1527" mass="175214">MPVRREGQLEKCVDEAIRKHDFHALQQFQQTDFSDDMSHKCSKQFLNKLDKLICQQLDSEDVNNVSTLLNTLQNHGRNINILGEVGFPAMIEYGLIQKMVNWFEKAKEILGKKDRECNEAFTTLFEDFFDVLMIVHDTSSEGKIQTLENFILRISALVADKRISIYIQQEAVRKLNTMLIAMPRDIRKKTISTKEMLQVMNDMGKRILDAGDYDLQVAITEALCRMTSEKQRRELAIQWFPMDFVSSAFKQIKDSEFETDCRKFLNQVNGMLGDKRRVFTYPCLSAALGKHELQMPADENLEECWIDFNVGSKSISFYVAADDEGQQWETVCIPEEDVKTYIIEEKEKEKLLMVHLNNPMSVGAQEGGKIILHFDSALEITDAVRKVYDATKCQSFPRKNTGSVAKTTVHVVFDESGSQVLIPESQISPLKEKECKLQEEENSFSFQHQYPQAEINLSKKTIEMDFQTGQSKATPGKRKMSEASMIVSSTSRFSVQSPFPSISTSTPRKGKIRTPLQMMGLVERNEVFSVPETRAMKAGREDNCAPLLSATKALNRNNSVEKQIPAEKRKNMIHSEEELHINGKQKLDELSDIVPDSQPPIFKSDKSLLPGLSNNFVAEIKTQKKTKCWIPETIITQCQKITASESIVYQAANLSDRAAKQRAFASIFEMTSSEIRKKQHCSGKLIEEQHSKTNKIPDSQTNFKHLDEKIPKSKSRKSVSNASEISLPATKKNNSSLITSRHSKSTSEMNDHDIRLNISPPAKETASKKTDQINYEKKTKSKDVIEAAEMLISKISKRYKEKDGIKNTAKLCQSFSDRSTSLNKTDSDDKKKRQNRRTGNFRTTLHNNTNEQSVDDVYDFNQSGFDEPTIKLGVQELHLINLETTGVLPKKMTQKNETTSITQKKQEKKGRTNRNYKHLFSDTDTEYRGDDTNTDISWLRESNRKPKPQLVNYGRARIPRKSKTLKPDKFSISPGMREISPPPKSRSNKNDNGDGERTLQTRSKKLRKAALAKKCYKELSSSEIESEEEISEYLNEKNTSNEHPEHKITAKSRAVNQSKIQQHTIASETVRGKLINQSKRSTKAKDDMIKKQMELPSSPSSGSPPFSEIMRCYEKHTEESAEEHISVRRSSLSSYLEELTPEKEKSLENIKEDFTMGKINSESELLKDLPEKGRKLVFEAEDLSPVISPLSLSNISPFSRKKPFINYNNSEIAKDKICDTDEAVSITSGLLNKSLHTEIEDISENIMNSRRKASLPPSQLTTPCRSREELEHEECLTNVHESGPIIHPNFKRLYQEDTENYSDEEEIRREERKIKLLPRKLFKADDSTYRVSESLSTFSINETSVFDGEGWDADCSNVEMICQTLHKEYARKIQSRSKKIDCFAKQSMKTTHQHINTMGRELHKHRSRQLENLHSCLLKELESFERDSQILRNIEKDFSNFSKKHFETFSTYNKNEQQRLQNLRTSFEKNIYHTADQEENIFLSQVHFLKEDIDGIQNKFLKEMHEEELLNVRKGLQSLFMAEDRKL</sequence>
<accession>A0ABM3ZB36</accession>
<dbReference type="PANTHER" id="PTHR15607">
    <property type="entry name" value="SYNAPTONEMAL COMPLEX PROTEIN-RELATED"/>
    <property type="match status" value="1"/>
</dbReference>
<comment type="similarity">
    <text evidence="3">Belongs to the SYCP2 family.</text>
</comment>
<feature type="compositionally biased region" description="Basic and acidic residues" evidence="6">
    <location>
        <begin position="1039"/>
        <end position="1048"/>
    </location>
</feature>
<feature type="domain" description="Synaptonemal complex protein 2 armadillo-repeat-like" evidence="7">
    <location>
        <begin position="8"/>
        <end position="185"/>
    </location>
</feature>
<dbReference type="PANTHER" id="PTHR15607:SF12">
    <property type="entry name" value="SYNAPTONEMAL COMPLEX PROTEIN 2"/>
    <property type="match status" value="1"/>
</dbReference>
<feature type="region of interest" description="Disordered" evidence="6">
    <location>
        <begin position="705"/>
        <end position="750"/>
    </location>
</feature>
<evidence type="ECO:0000313" key="10">
    <source>
        <dbReference type="RefSeq" id="XP_060545584.1"/>
    </source>
</evidence>
<evidence type="ECO:0000256" key="1">
    <source>
        <dbReference type="ARBA" id="ARBA00004123"/>
    </source>
</evidence>
<keyword evidence="5" id="KW-0539">Nucleus</keyword>
<evidence type="ECO:0000256" key="2">
    <source>
        <dbReference type="ARBA" id="ARBA00004286"/>
    </source>
</evidence>
<evidence type="ECO:0000313" key="9">
    <source>
        <dbReference type="Proteomes" id="UP001652622"/>
    </source>
</evidence>
<feature type="compositionally biased region" description="Polar residues" evidence="6">
    <location>
        <begin position="1054"/>
        <end position="1067"/>
    </location>
</feature>
<dbReference type="Pfam" id="PF18584">
    <property type="entry name" value="SYCP2_SLD"/>
    <property type="match status" value="1"/>
</dbReference>
<feature type="compositionally biased region" description="Polar residues" evidence="6">
    <location>
        <begin position="731"/>
        <end position="740"/>
    </location>
</feature>
<dbReference type="RefSeq" id="XP_060545584.1">
    <property type="nucleotide sequence ID" value="XM_060689601.1"/>
</dbReference>
<evidence type="ECO:0000256" key="5">
    <source>
        <dbReference type="ARBA" id="ARBA00023242"/>
    </source>
</evidence>
<evidence type="ECO:0000259" key="8">
    <source>
        <dbReference type="Pfam" id="PF18584"/>
    </source>
</evidence>
<feature type="region of interest" description="Disordered" evidence="6">
    <location>
        <begin position="947"/>
        <end position="1004"/>
    </location>
</feature>
<feature type="region of interest" description="Disordered" evidence="6">
    <location>
        <begin position="1035"/>
        <end position="1088"/>
    </location>
</feature>
<gene>
    <name evidence="10" type="primary">SYCP2</name>
</gene>
<evidence type="ECO:0000259" key="7">
    <source>
        <dbReference type="Pfam" id="PF18581"/>
    </source>
</evidence>
<dbReference type="Pfam" id="PF18581">
    <property type="entry name" value="SYCP2_ARLD"/>
    <property type="match status" value="1"/>
</dbReference>
<keyword evidence="4" id="KW-0158">Chromosome</keyword>
<dbReference type="InterPro" id="IPR040560">
    <property type="entry name" value="SYCP2_SLD"/>
</dbReference>
<keyword evidence="9" id="KW-1185">Reference proteome</keyword>
<protein>
    <submittedName>
        <fullName evidence="10">Synaptonemal complex protein 2 isoform X1</fullName>
    </submittedName>
</protein>
<feature type="region of interest" description="Disordered" evidence="6">
    <location>
        <begin position="891"/>
        <end position="915"/>
    </location>
</feature>
<dbReference type="GeneID" id="117674897"/>
<evidence type="ECO:0000256" key="4">
    <source>
        <dbReference type="ARBA" id="ARBA00022454"/>
    </source>
</evidence>